<proteinExistence type="predicted"/>
<dbReference type="AlphaFoldDB" id="A0A0F9FXE7"/>
<sequence length="222" mass="25469">MKSPLERRFIARSEFKLLELEEIEKFESFIIVRKDKGRYILQKVFPLSVEAKGDIWYTIIDYYEVLKIENNSGYEVHIQNPVFQEADYELIKGVKNLEDLPSRISVTSRTASLHKEKYLQVSFIPLRRNPASGKVEMLAGFDLALIPSGRPLKSSPALVREYTDRSVLANGYWVKIKVTEDGIHRLSHEQLRNLGINDPANVRVYGNGGGMLSMMNSDPRHD</sequence>
<protein>
    <submittedName>
        <fullName evidence="1">Uncharacterized protein</fullName>
    </submittedName>
</protein>
<comment type="caution">
    <text evidence="1">The sequence shown here is derived from an EMBL/GenBank/DDBJ whole genome shotgun (WGS) entry which is preliminary data.</text>
</comment>
<feature type="non-terminal residue" evidence="1">
    <location>
        <position position="222"/>
    </location>
</feature>
<dbReference type="EMBL" id="LAZR01019826">
    <property type="protein sequence ID" value="KKL91094.1"/>
    <property type="molecule type" value="Genomic_DNA"/>
</dbReference>
<name>A0A0F9FXE7_9ZZZZ</name>
<organism evidence="1">
    <name type="scientific">marine sediment metagenome</name>
    <dbReference type="NCBI Taxonomy" id="412755"/>
    <lineage>
        <taxon>unclassified sequences</taxon>
        <taxon>metagenomes</taxon>
        <taxon>ecological metagenomes</taxon>
    </lineage>
</organism>
<evidence type="ECO:0000313" key="1">
    <source>
        <dbReference type="EMBL" id="KKL91094.1"/>
    </source>
</evidence>
<accession>A0A0F9FXE7</accession>
<reference evidence="1" key="1">
    <citation type="journal article" date="2015" name="Nature">
        <title>Complex archaea that bridge the gap between prokaryotes and eukaryotes.</title>
        <authorList>
            <person name="Spang A."/>
            <person name="Saw J.H."/>
            <person name="Jorgensen S.L."/>
            <person name="Zaremba-Niedzwiedzka K."/>
            <person name="Martijn J."/>
            <person name="Lind A.E."/>
            <person name="van Eijk R."/>
            <person name="Schleper C."/>
            <person name="Guy L."/>
            <person name="Ettema T.J."/>
        </authorList>
    </citation>
    <scope>NUCLEOTIDE SEQUENCE</scope>
</reference>
<gene>
    <name evidence="1" type="ORF">LCGC14_1898190</name>
</gene>